<gene>
    <name evidence="1" type="ORF">O9G_005514</name>
    <name evidence="2" type="ORF">ROZALSC1DRAFT_29207</name>
</gene>
<organism evidence="1 3">
    <name type="scientific">Rozella allomycis (strain CSF55)</name>
    <dbReference type="NCBI Taxonomy" id="988480"/>
    <lineage>
        <taxon>Eukaryota</taxon>
        <taxon>Fungi</taxon>
        <taxon>Fungi incertae sedis</taxon>
        <taxon>Cryptomycota</taxon>
        <taxon>Cryptomycota incertae sedis</taxon>
        <taxon>Rozella</taxon>
    </lineage>
</organism>
<reference evidence="4" key="2">
    <citation type="journal article" date="2018" name="Nat. Microbiol.">
        <title>Leveraging single-cell genomics to expand the fungal tree of life.</title>
        <authorList>
            <person name="Ahrendt S.R."/>
            <person name="Quandt C.A."/>
            <person name="Ciobanu D."/>
            <person name="Clum A."/>
            <person name="Salamov A."/>
            <person name="Andreopoulos B."/>
            <person name="Cheng J.F."/>
            <person name="Woyke T."/>
            <person name="Pelin A."/>
            <person name="Henrissat B."/>
            <person name="Reynolds N.K."/>
            <person name="Benny G.L."/>
            <person name="Smith M.E."/>
            <person name="James T.Y."/>
            <person name="Grigoriev I.V."/>
        </authorList>
    </citation>
    <scope>NUCLEOTIDE SEQUENCE [LARGE SCALE GENOMIC DNA]</scope>
    <source>
        <strain evidence="4">CSF55</strain>
    </source>
</reference>
<sequence length="173" mass="19899">MSKNYWEKISSRLERVRMTNGKFFGHLLRIGTLGNAKQLWEDMKKYNDRTDSEYYSSLIEKLEQIKLTDNVLEKRAATGVPMTEAQKCHQNDTQFDPSVNEDYALKVDFGRVDPSANDNYAIKWASRNGHAAVVKILLADDRVDPNSYKGHADFVELLLADERVDQSYAYRNG</sequence>
<dbReference type="Pfam" id="PF00023">
    <property type="entry name" value="Ank"/>
    <property type="match status" value="1"/>
</dbReference>
<evidence type="ECO:0000313" key="1">
    <source>
        <dbReference type="EMBL" id="EPZ31207.1"/>
    </source>
</evidence>
<dbReference type="InterPro" id="IPR002110">
    <property type="entry name" value="Ankyrin_rpt"/>
</dbReference>
<proteinExistence type="predicted"/>
<name>A0A075AN59_ROZAC</name>
<dbReference type="EMBL" id="KE561296">
    <property type="protein sequence ID" value="EPZ31207.1"/>
    <property type="molecule type" value="Genomic_DNA"/>
</dbReference>
<reference evidence="2" key="3">
    <citation type="submission" date="2018-08" db="EMBL/GenBank/DDBJ databases">
        <title>Leveraging single-cell genomics to expand the Fungal Tree of Life.</title>
        <authorList>
            <consortium name="DOE Joint Genome Institute"/>
            <person name="Ahrendt S.R."/>
            <person name="Quandt C.A."/>
            <person name="Ciobanu D."/>
            <person name="Clum A."/>
            <person name="Salamov A."/>
            <person name="Andreopoulos B."/>
            <person name="Cheng J.-F."/>
            <person name="Woyke T."/>
            <person name="Pelin A."/>
            <person name="Henrissat B."/>
            <person name="Reynolds N."/>
            <person name="Benny G.L."/>
            <person name="Smith M.E."/>
            <person name="James T.Y."/>
            <person name="Grigoriev I.V."/>
        </authorList>
    </citation>
    <scope>NUCLEOTIDE SEQUENCE</scope>
    <source>
        <strain evidence="2">CSF55</strain>
    </source>
</reference>
<dbReference type="OrthoDB" id="20872at2759"/>
<dbReference type="Proteomes" id="UP000030755">
    <property type="component" value="Unassembled WGS sequence"/>
</dbReference>
<keyword evidence="3" id="KW-1185">Reference proteome</keyword>
<dbReference type="AlphaFoldDB" id="A0A075AN59"/>
<dbReference type="Proteomes" id="UP000281549">
    <property type="component" value="Unassembled WGS sequence"/>
</dbReference>
<evidence type="ECO:0000313" key="3">
    <source>
        <dbReference type="Proteomes" id="UP000030755"/>
    </source>
</evidence>
<dbReference type="Gene3D" id="1.25.40.20">
    <property type="entry name" value="Ankyrin repeat-containing domain"/>
    <property type="match status" value="1"/>
</dbReference>
<dbReference type="HOGENOM" id="CLU_1548493_0_0_1"/>
<reference evidence="1 3" key="1">
    <citation type="journal article" date="2013" name="Curr. Biol.">
        <title>Shared signatures of parasitism and phylogenomics unite Cryptomycota and microsporidia.</title>
        <authorList>
            <person name="James T.Y."/>
            <person name="Pelin A."/>
            <person name="Bonen L."/>
            <person name="Ahrendt S."/>
            <person name="Sain D."/>
            <person name="Corradi N."/>
            <person name="Stajich J.E."/>
        </authorList>
    </citation>
    <scope>NUCLEOTIDE SEQUENCE [LARGE SCALE GENOMIC DNA]</scope>
    <source>
        <strain evidence="1 3">CSF55</strain>
        <strain evidence="1 3">CSF55</strain>
    </source>
</reference>
<protein>
    <recommendedName>
        <fullName evidence="5">Ankyrin</fullName>
    </recommendedName>
</protein>
<evidence type="ECO:0000313" key="2">
    <source>
        <dbReference type="EMBL" id="RKP19166.1"/>
    </source>
</evidence>
<evidence type="ECO:0008006" key="5">
    <source>
        <dbReference type="Google" id="ProtNLM"/>
    </source>
</evidence>
<accession>A0A075AN59</accession>
<dbReference type="InterPro" id="IPR036770">
    <property type="entry name" value="Ankyrin_rpt-contain_sf"/>
</dbReference>
<evidence type="ECO:0000313" key="4">
    <source>
        <dbReference type="Proteomes" id="UP000281549"/>
    </source>
</evidence>
<dbReference type="EMBL" id="ML005279">
    <property type="protein sequence ID" value="RKP19166.1"/>
    <property type="molecule type" value="Genomic_DNA"/>
</dbReference>